<dbReference type="Proteomes" id="UP000460435">
    <property type="component" value="Unassembled WGS sequence"/>
</dbReference>
<evidence type="ECO:0000256" key="1">
    <source>
        <dbReference type="ARBA" id="ARBA00008404"/>
    </source>
</evidence>
<organism evidence="3 4">
    <name type="scientific">Phytoactinopolyspora mesophila</name>
    <dbReference type="NCBI Taxonomy" id="2650750"/>
    <lineage>
        <taxon>Bacteria</taxon>
        <taxon>Bacillati</taxon>
        <taxon>Actinomycetota</taxon>
        <taxon>Actinomycetes</taxon>
        <taxon>Jiangellales</taxon>
        <taxon>Jiangellaceae</taxon>
        <taxon>Phytoactinopolyspora</taxon>
    </lineage>
</organism>
<name>A0A7K3MAW1_9ACTN</name>
<gene>
    <name evidence="3" type="ORF">F7O44_25560</name>
</gene>
<evidence type="ECO:0000313" key="4">
    <source>
        <dbReference type="Proteomes" id="UP000460435"/>
    </source>
</evidence>
<accession>A0A7K3MAW1</accession>
<feature type="transmembrane region" description="Helical" evidence="2">
    <location>
        <begin position="6"/>
        <end position="27"/>
    </location>
</feature>
<keyword evidence="2" id="KW-0812">Transmembrane</keyword>
<dbReference type="PANTHER" id="PTHR34703">
    <property type="entry name" value="ANTIPORTER SUBUNIT MNHG2-RELATED"/>
    <property type="match status" value="1"/>
</dbReference>
<dbReference type="NCBIfam" id="TIGR01300">
    <property type="entry name" value="CPA3_mnhG_phaG"/>
    <property type="match status" value="1"/>
</dbReference>
<dbReference type="EMBL" id="WLZY01000012">
    <property type="protein sequence ID" value="NDL60449.1"/>
    <property type="molecule type" value="Genomic_DNA"/>
</dbReference>
<dbReference type="PANTHER" id="PTHR34703:SF1">
    <property type="entry name" value="ANTIPORTER SUBUNIT MNHG2-RELATED"/>
    <property type="match status" value="1"/>
</dbReference>
<feature type="transmembrane region" description="Helical" evidence="2">
    <location>
        <begin position="39"/>
        <end position="57"/>
    </location>
</feature>
<keyword evidence="2" id="KW-1133">Transmembrane helix</keyword>
<proteinExistence type="inferred from homology"/>
<feature type="transmembrane region" description="Helical" evidence="2">
    <location>
        <begin position="63"/>
        <end position="85"/>
    </location>
</feature>
<dbReference type="RefSeq" id="WP_162453163.1">
    <property type="nucleotide sequence ID" value="NZ_WLZY01000012.1"/>
</dbReference>
<dbReference type="Pfam" id="PF03334">
    <property type="entry name" value="PhaG_MnhG_YufB"/>
    <property type="match status" value="1"/>
</dbReference>
<keyword evidence="2" id="KW-0472">Membrane</keyword>
<protein>
    <submittedName>
        <fullName evidence="3">Na+/H+ antiporter subunit G</fullName>
    </submittedName>
</protein>
<sequence>MNILDVASGICIGVGIFFIAVAALGIIRLPDVYSRLSAVTKAATLGVVLILAGAFLNKPSWQSLITLGLAAALQFVTAPVGGFALGRAAFRSKSPLAAATGYDQLSDAVEESQQRNPG</sequence>
<comment type="similarity">
    <text evidence="1">Belongs to the CPA3 antiporters (TC 2.A.63) subunit G family.</text>
</comment>
<comment type="caution">
    <text evidence="3">The sequence shown here is derived from an EMBL/GenBank/DDBJ whole genome shotgun (WGS) entry which is preliminary data.</text>
</comment>
<reference evidence="3 4" key="1">
    <citation type="submission" date="2019-11" db="EMBL/GenBank/DDBJ databases">
        <authorList>
            <person name="Li X.-J."/>
            <person name="Feng X.-M."/>
        </authorList>
    </citation>
    <scope>NUCLEOTIDE SEQUENCE [LARGE SCALE GENOMIC DNA]</scope>
    <source>
        <strain evidence="3 4">XMNu-373</strain>
    </source>
</reference>
<dbReference type="AlphaFoldDB" id="A0A7K3MAW1"/>
<keyword evidence="4" id="KW-1185">Reference proteome</keyword>
<dbReference type="GO" id="GO:0015385">
    <property type="term" value="F:sodium:proton antiporter activity"/>
    <property type="evidence" value="ECO:0007669"/>
    <property type="project" value="TreeGrafter"/>
</dbReference>
<evidence type="ECO:0000313" key="3">
    <source>
        <dbReference type="EMBL" id="NDL60449.1"/>
    </source>
</evidence>
<evidence type="ECO:0000256" key="2">
    <source>
        <dbReference type="SAM" id="Phobius"/>
    </source>
</evidence>
<dbReference type="NCBIfam" id="NF009314">
    <property type="entry name" value="PRK12674.1-2"/>
    <property type="match status" value="1"/>
</dbReference>
<dbReference type="InterPro" id="IPR005133">
    <property type="entry name" value="PhaG_MnhG_YufB"/>
</dbReference>